<dbReference type="InterPro" id="IPR046459">
    <property type="entry name" value="Caps_syn_GfcC_N"/>
</dbReference>
<reference evidence="3 4" key="2">
    <citation type="submission" date="2015-01" db="EMBL/GenBank/DDBJ databases">
        <authorList>
            <consortium name="NBRP consortium"/>
            <person name="Sawabe T."/>
            <person name="Meirelles P."/>
            <person name="Feng G."/>
            <person name="Sayaka M."/>
            <person name="Hattori M."/>
            <person name="Ohkuma M."/>
        </authorList>
    </citation>
    <scope>NUCLEOTIDE SEQUENCE [LARGE SCALE GENOMIC DNA]</scope>
    <source>
        <strain evidence="4">JCM 19241</strain>
    </source>
</reference>
<dbReference type="STRING" id="1481914.JCM19241_161"/>
<proteinExistence type="predicted"/>
<dbReference type="Proteomes" id="UP000031666">
    <property type="component" value="Unassembled WGS sequence"/>
</dbReference>
<feature type="domain" description="Capsule biosynthesis GfcC-like C-terminal" evidence="1">
    <location>
        <begin position="161"/>
        <end position="248"/>
    </location>
</feature>
<dbReference type="Pfam" id="PF06251">
    <property type="entry name" value="Caps_syn_GfcC_C"/>
    <property type="match status" value="1"/>
</dbReference>
<feature type="domain" description="Capsule biosynthesis GfcC-like N-terminal" evidence="2">
    <location>
        <begin position="25"/>
        <end position="133"/>
    </location>
</feature>
<evidence type="ECO:0000313" key="4">
    <source>
        <dbReference type="Proteomes" id="UP000031666"/>
    </source>
</evidence>
<evidence type="ECO:0000313" key="3">
    <source>
        <dbReference type="EMBL" id="GAM75863.1"/>
    </source>
</evidence>
<name>A0A0B8QLB9_9VIBR</name>
<evidence type="ECO:0000259" key="2">
    <source>
        <dbReference type="Pfam" id="PF20616"/>
    </source>
</evidence>
<dbReference type="EMBL" id="BBSC01000005">
    <property type="protein sequence ID" value="GAM75863.1"/>
    <property type="molecule type" value="Genomic_DNA"/>
</dbReference>
<accession>A0A0B8QLB9</accession>
<gene>
    <name evidence="3" type="ORF">JCM19241_161</name>
</gene>
<sequence length="250" mass="28530">MGRFLSWMISLFVSTHLFAVELVVELPLQNKALQYTEKTRLSQVLIDVHSVAPERYSLGLFLADLSKQAEVDELFQEIESELTQRKNKPNYTALNQASQTILEQLTSFQFKSRMLLNLDYDWARARPMSDPMLTYPGQSKFEVYAFPRPEYITLIGAVDRPGKLTFEPHFQLTDYLDEHGIVLLDGANKTEAIAIQPDGQVVEIGFGWWNSKETYLAPGAIVFIGLSSLWNENEELNRQIAELLVLRVGL</sequence>
<reference evidence="3 4" key="1">
    <citation type="submission" date="2015-01" db="EMBL/GenBank/DDBJ databases">
        <title>Vibrio sp. C94 JCM 19241 whole genome shotgun sequence.</title>
        <authorList>
            <person name="Sawabe T."/>
            <person name="Meirelles P."/>
            <person name="Feng G."/>
            <person name="Sayaka M."/>
            <person name="Hattori M."/>
            <person name="Ohkuma M."/>
        </authorList>
    </citation>
    <scope>NUCLEOTIDE SEQUENCE [LARGE SCALE GENOMIC DNA]</scope>
    <source>
        <strain evidence="4">JCM 19241</strain>
    </source>
</reference>
<dbReference type="Pfam" id="PF20616">
    <property type="entry name" value="Caps_syn_GfcC_N"/>
    <property type="match status" value="1"/>
</dbReference>
<protein>
    <submittedName>
        <fullName evidence="3">YjbG polysaccharide synthesis-related protein</fullName>
    </submittedName>
</protein>
<evidence type="ECO:0000259" key="1">
    <source>
        <dbReference type="Pfam" id="PF06251"/>
    </source>
</evidence>
<dbReference type="Gene3D" id="3.10.560.10">
    <property type="entry name" value="Outer membrane lipoprotein wza domain like"/>
    <property type="match status" value="1"/>
</dbReference>
<dbReference type="AlphaFoldDB" id="A0A0B8QLB9"/>
<comment type="caution">
    <text evidence="3">The sequence shown here is derived from an EMBL/GenBank/DDBJ whole genome shotgun (WGS) entry which is preliminary data.</text>
</comment>
<dbReference type="InterPro" id="IPR010425">
    <property type="entry name" value="Caps_synth_GfcC-like_C"/>
</dbReference>
<organism evidence="3 4">
    <name type="scientific">Vibrio ishigakensis</name>
    <dbReference type="NCBI Taxonomy" id="1481914"/>
    <lineage>
        <taxon>Bacteria</taxon>
        <taxon>Pseudomonadati</taxon>
        <taxon>Pseudomonadota</taxon>
        <taxon>Gammaproteobacteria</taxon>
        <taxon>Vibrionales</taxon>
        <taxon>Vibrionaceae</taxon>
        <taxon>Vibrio</taxon>
    </lineage>
</organism>